<accession>A0A6M0JTF5</accession>
<dbReference type="GO" id="GO:0005886">
    <property type="term" value="C:plasma membrane"/>
    <property type="evidence" value="ECO:0007669"/>
    <property type="project" value="UniProtKB-SubCell"/>
</dbReference>
<feature type="transmembrane region" description="Helical" evidence="7">
    <location>
        <begin position="158"/>
        <end position="178"/>
    </location>
</feature>
<dbReference type="PANTHER" id="PTHR33508">
    <property type="entry name" value="UPF0056 MEMBRANE PROTEIN YHCE"/>
    <property type="match status" value="1"/>
</dbReference>
<dbReference type="RefSeq" id="WP_164450856.1">
    <property type="nucleotide sequence ID" value="NZ_JAAIJQ010000005.1"/>
</dbReference>
<keyword evidence="6 7" id="KW-0472">Membrane</keyword>
<keyword evidence="4 7" id="KW-0812">Transmembrane</keyword>
<proteinExistence type="inferred from homology"/>
<protein>
    <recommendedName>
        <fullName evidence="7">UPF0056 membrane protein</fullName>
    </recommendedName>
</protein>
<reference evidence="8 9" key="1">
    <citation type="submission" date="2020-02" db="EMBL/GenBank/DDBJ databases">
        <title>Genome sequences of Thiorhodococcus mannitoliphagus and Thiorhodococcus minor, purple sulfur photosynthetic bacteria in the gammaproteobacterial family, Chromatiaceae.</title>
        <authorList>
            <person name="Aviles F.A."/>
            <person name="Meyer T.E."/>
            <person name="Kyndt J.A."/>
        </authorList>
    </citation>
    <scope>NUCLEOTIDE SEQUENCE [LARGE SCALE GENOMIC DNA]</scope>
    <source>
        <strain evidence="8 9">DSM 11518</strain>
    </source>
</reference>
<comment type="caution">
    <text evidence="8">The sequence shown here is derived from an EMBL/GenBank/DDBJ whole genome shotgun (WGS) entry which is preliminary data.</text>
</comment>
<feature type="transmembrane region" description="Helical" evidence="7">
    <location>
        <begin position="20"/>
        <end position="41"/>
    </location>
</feature>
<dbReference type="EMBL" id="JAAIJQ010000005">
    <property type="protein sequence ID" value="NEV60810.1"/>
    <property type="molecule type" value="Genomic_DNA"/>
</dbReference>
<gene>
    <name evidence="8" type="ORF">G3446_02685</name>
</gene>
<dbReference type="PANTHER" id="PTHR33508:SF1">
    <property type="entry name" value="UPF0056 MEMBRANE PROTEIN YHCE"/>
    <property type="match status" value="1"/>
</dbReference>
<comment type="subcellular location">
    <subcellularLocation>
        <location evidence="1 7">Cell membrane</location>
        <topology evidence="1 7">Multi-pass membrane protein</topology>
    </subcellularLocation>
</comment>
<evidence type="ECO:0000256" key="4">
    <source>
        <dbReference type="ARBA" id="ARBA00022692"/>
    </source>
</evidence>
<evidence type="ECO:0000256" key="7">
    <source>
        <dbReference type="RuleBase" id="RU362048"/>
    </source>
</evidence>
<evidence type="ECO:0000256" key="1">
    <source>
        <dbReference type="ARBA" id="ARBA00004651"/>
    </source>
</evidence>
<feature type="transmembrane region" description="Helical" evidence="7">
    <location>
        <begin position="85"/>
        <end position="102"/>
    </location>
</feature>
<sequence length="223" mass="23147">MDALHFSLADLKPSMGHALSVFMGFFAIMNPIANTAVFLGLTASDSNAVRRRVAFKAILAAFILVVAFVLLGKLIFGLFGITLPAFRVTGGVLVALIGYQMLHGSPSSVHHPTDSDRADSLEAQLSIAISPLAIPILAGPGTIATAMNFASAGTLGELIVTIIAFGLLCAITLLFFLFGERLVGFLGQSGLNVVTRIMGLILAVIGVQMLLDGLAGAAKALLP</sequence>
<keyword evidence="3" id="KW-1003">Cell membrane</keyword>
<evidence type="ECO:0000256" key="5">
    <source>
        <dbReference type="ARBA" id="ARBA00022989"/>
    </source>
</evidence>
<name>A0A6M0JTF5_9GAMM</name>
<evidence type="ECO:0000256" key="2">
    <source>
        <dbReference type="ARBA" id="ARBA00009784"/>
    </source>
</evidence>
<evidence type="ECO:0000313" key="8">
    <source>
        <dbReference type="EMBL" id="NEV60810.1"/>
    </source>
</evidence>
<evidence type="ECO:0000256" key="6">
    <source>
        <dbReference type="ARBA" id="ARBA00023136"/>
    </source>
</evidence>
<feature type="transmembrane region" description="Helical" evidence="7">
    <location>
        <begin position="123"/>
        <end position="146"/>
    </location>
</feature>
<evidence type="ECO:0000256" key="3">
    <source>
        <dbReference type="ARBA" id="ARBA00022475"/>
    </source>
</evidence>
<keyword evidence="9" id="KW-1185">Reference proteome</keyword>
<keyword evidence="5 7" id="KW-1133">Transmembrane helix</keyword>
<dbReference type="InterPro" id="IPR002771">
    <property type="entry name" value="Multi_antbiot-R_MarC"/>
</dbReference>
<dbReference type="NCBIfam" id="TIGR00427">
    <property type="entry name" value="NAAT family transporter"/>
    <property type="match status" value="1"/>
</dbReference>
<feature type="transmembrane region" description="Helical" evidence="7">
    <location>
        <begin position="190"/>
        <end position="211"/>
    </location>
</feature>
<organism evidence="8 9">
    <name type="scientific">Thiorhodococcus minor</name>
    <dbReference type="NCBI Taxonomy" id="57489"/>
    <lineage>
        <taxon>Bacteria</taxon>
        <taxon>Pseudomonadati</taxon>
        <taxon>Pseudomonadota</taxon>
        <taxon>Gammaproteobacteria</taxon>
        <taxon>Chromatiales</taxon>
        <taxon>Chromatiaceae</taxon>
        <taxon>Thiorhodococcus</taxon>
    </lineage>
</organism>
<evidence type="ECO:0000313" key="9">
    <source>
        <dbReference type="Proteomes" id="UP000483379"/>
    </source>
</evidence>
<dbReference type="Pfam" id="PF01914">
    <property type="entry name" value="MarC"/>
    <property type="match status" value="1"/>
</dbReference>
<dbReference type="Proteomes" id="UP000483379">
    <property type="component" value="Unassembled WGS sequence"/>
</dbReference>
<feature type="transmembrane region" description="Helical" evidence="7">
    <location>
        <begin position="53"/>
        <end position="79"/>
    </location>
</feature>
<comment type="similarity">
    <text evidence="2 7">Belongs to the UPF0056 (MarC) family.</text>
</comment>
<dbReference type="AlphaFoldDB" id="A0A6M0JTF5"/>